<dbReference type="EMBL" id="KE346034">
    <property type="protein sequence ID" value="EXC24762.1"/>
    <property type="molecule type" value="Genomic_DNA"/>
</dbReference>
<evidence type="ECO:0000256" key="5">
    <source>
        <dbReference type="ARBA" id="ARBA00022617"/>
    </source>
</evidence>
<dbReference type="PROSITE" id="PS00436">
    <property type="entry name" value="PEROXIDASE_2"/>
    <property type="match status" value="1"/>
</dbReference>
<evidence type="ECO:0000256" key="1">
    <source>
        <dbReference type="ARBA" id="ARBA00000189"/>
    </source>
</evidence>
<keyword evidence="9 13" id="KW-0408">Iron</keyword>
<evidence type="ECO:0000256" key="12">
    <source>
        <dbReference type="PIRSR" id="PIRSR600823-1"/>
    </source>
</evidence>
<accession>W9S3G8</accession>
<evidence type="ECO:0000256" key="3">
    <source>
        <dbReference type="ARBA" id="ARBA00012313"/>
    </source>
</evidence>
<dbReference type="PRINTS" id="PR00458">
    <property type="entry name" value="PEROXIDASE"/>
</dbReference>
<keyword evidence="15" id="KW-1015">Disulfide bond</keyword>
<comment type="similarity">
    <text evidence="16">Belongs to the peroxidase family.</text>
</comment>
<dbReference type="Pfam" id="PF00141">
    <property type="entry name" value="peroxidase"/>
    <property type="match status" value="1"/>
</dbReference>
<gene>
    <name evidence="19" type="ORF">L484_018476</name>
</gene>
<dbReference type="InterPro" id="IPR000823">
    <property type="entry name" value="Peroxidase_pln"/>
</dbReference>
<dbReference type="Gene3D" id="1.10.420.10">
    <property type="entry name" value="Peroxidase, domain 2"/>
    <property type="match status" value="1"/>
</dbReference>
<evidence type="ECO:0000256" key="11">
    <source>
        <dbReference type="ARBA" id="ARBA00023324"/>
    </source>
</evidence>
<feature type="active site" description="Proton acceptor" evidence="12">
    <location>
        <position position="63"/>
    </location>
</feature>
<keyword evidence="11" id="KW-0376">Hydrogen peroxide</keyword>
<feature type="domain" description="Plant heme peroxidase family profile" evidence="18">
    <location>
        <begin position="22"/>
        <end position="194"/>
    </location>
</feature>
<evidence type="ECO:0000256" key="14">
    <source>
        <dbReference type="PIRSR" id="PIRSR600823-4"/>
    </source>
</evidence>
<feature type="binding site" description="axial binding residue" evidence="13">
    <location>
        <position position="135"/>
    </location>
    <ligand>
        <name>heme b</name>
        <dbReference type="ChEBI" id="CHEBI:60344"/>
    </ligand>
    <ligandPart>
        <name>Fe</name>
        <dbReference type="ChEBI" id="CHEBI:18248"/>
    </ligandPart>
</feature>
<comment type="catalytic activity">
    <reaction evidence="1">
        <text>2 a phenolic donor + H2O2 = 2 a phenolic radical donor + 2 H2O</text>
        <dbReference type="Rhea" id="RHEA:56136"/>
        <dbReference type="ChEBI" id="CHEBI:15377"/>
        <dbReference type="ChEBI" id="CHEBI:16240"/>
        <dbReference type="ChEBI" id="CHEBI:139520"/>
        <dbReference type="ChEBI" id="CHEBI:139521"/>
        <dbReference type="EC" id="1.11.1.7"/>
    </reaction>
</comment>
<feature type="binding site" evidence="13">
    <location>
        <position position="64"/>
    </location>
    <ligand>
        <name>Ca(2+)</name>
        <dbReference type="ChEBI" id="CHEBI:29108"/>
        <label>1</label>
    </ligand>
</feature>
<keyword evidence="8" id="KW-0560">Oxidoreductase</keyword>
<feature type="binding site" evidence="13">
    <location>
        <position position="85"/>
    </location>
    <ligand>
        <name>Ca(2+)</name>
        <dbReference type="ChEBI" id="CHEBI:29108"/>
        <label>1</label>
    </ligand>
</feature>
<feature type="binding site" evidence="13">
    <location>
        <position position="187"/>
    </location>
    <ligand>
        <name>Ca(2+)</name>
        <dbReference type="ChEBI" id="CHEBI:29108"/>
        <label>2</label>
    </ligand>
</feature>
<keyword evidence="7 13" id="KW-0106">Calcium</keyword>
<evidence type="ECO:0000256" key="4">
    <source>
        <dbReference type="ARBA" id="ARBA00022559"/>
    </source>
</evidence>
<feature type="binding site" evidence="13">
    <location>
        <position position="67"/>
    </location>
    <ligand>
        <name>Ca(2+)</name>
        <dbReference type="ChEBI" id="CHEBI:29108"/>
        <label>1</label>
    </ligand>
</feature>
<evidence type="ECO:0000256" key="2">
    <source>
        <dbReference type="ARBA" id="ARBA00002322"/>
    </source>
</evidence>
<dbReference type="InterPro" id="IPR010255">
    <property type="entry name" value="Haem_peroxidase_sf"/>
</dbReference>
<evidence type="ECO:0000256" key="13">
    <source>
        <dbReference type="PIRSR" id="PIRSR600823-3"/>
    </source>
</evidence>
<comment type="cofactor">
    <cofactor evidence="13">
        <name>Ca(2+)</name>
        <dbReference type="ChEBI" id="CHEBI:29108"/>
    </cofactor>
    <text evidence="13">Binds 2 calcium ions per subunit.</text>
</comment>
<evidence type="ECO:0000256" key="8">
    <source>
        <dbReference type="ARBA" id="ARBA00023002"/>
    </source>
</evidence>
<evidence type="ECO:0000256" key="7">
    <source>
        <dbReference type="ARBA" id="ARBA00022837"/>
    </source>
</evidence>
<dbReference type="Proteomes" id="UP000030645">
    <property type="component" value="Unassembled WGS sequence"/>
</dbReference>
<sequence length="211" mass="23223">MALSRSFLVTLFSAFVVGGFSQLTPTFYDETCPDVTSIVRGIIEEALQADRRIAASLVRLHFHDCFVIGCDKSLLLDNTETIVSEKQALANSNSARGFKVVDDIKIALENAYQLKANFLNQGLDSADLVPLSGAHTFGKARCQTFGRRMYNFNNTGSPDPTLKTTLLQTLRQICPQGGDGSVVTDLDRSDSGRFRRQVLLQSPGREWTSPN</sequence>
<feature type="signal peptide" evidence="17">
    <location>
        <begin position="1"/>
        <end position="21"/>
    </location>
</feature>
<dbReference type="GO" id="GO:0042744">
    <property type="term" value="P:hydrogen peroxide catabolic process"/>
    <property type="evidence" value="ECO:0007669"/>
    <property type="project" value="UniProtKB-KW"/>
</dbReference>
<dbReference type="PRINTS" id="PR00461">
    <property type="entry name" value="PLPEROXIDASE"/>
</dbReference>
<evidence type="ECO:0000256" key="10">
    <source>
        <dbReference type="ARBA" id="ARBA00023180"/>
    </source>
</evidence>
<keyword evidence="17" id="KW-0732">Signal</keyword>
<dbReference type="GO" id="GO:0006979">
    <property type="term" value="P:response to oxidative stress"/>
    <property type="evidence" value="ECO:0007669"/>
    <property type="project" value="InterPro"/>
</dbReference>
<feature type="binding site" evidence="13">
    <location>
        <position position="73"/>
    </location>
    <ligand>
        <name>Ca(2+)</name>
        <dbReference type="ChEBI" id="CHEBI:29108"/>
        <label>1</label>
    </ligand>
</feature>
<dbReference type="GO" id="GO:0046872">
    <property type="term" value="F:metal ion binding"/>
    <property type="evidence" value="ECO:0007669"/>
    <property type="project" value="UniProtKB-KW"/>
</dbReference>
<evidence type="ECO:0000256" key="6">
    <source>
        <dbReference type="ARBA" id="ARBA00022723"/>
    </source>
</evidence>
<dbReference type="PROSITE" id="PS50873">
    <property type="entry name" value="PEROXIDASE_4"/>
    <property type="match status" value="1"/>
</dbReference>
<keyword evidence="5" id="KW-0349">Heme</keyword>
<evidence type="ECO:0000256" key="15">
    <source>
        <dbReference type="PIRSR" id="PIRSR600823-5"/>
    </source>
</evidence>
<reference evidence="20" key="1">
    <citation type="submission" date="2013-01" db="EMBL/GenBank/DDBJ databases">
        <title>Draft Genome Sequence of a Mulberry Tree, Morus notabilis C.K. Schneid.</title>
        <authorList>
            <person name="He N."/>
            <person name="Zhao S."/>
        </authorList>
    </citation>
    <scope>NUCLEOTIDE SEQUENCE</scope>
</reference>
<keyword evidence="20" id="KW-1185">Reference proteome</keyword>
<feature type="binding site" evidence="13">
    <location>
        <position position="69"/>
    </location>
    <ligand>
        <name>Ca(2+)</name>
        <dbReference type="ChEBI" id="CHEBI:29108"/>
        <label>1</label>
    </ligand>
</feature>
<evidence type="ECO:0000313" key="20">
    <source>
        <dbReference type="Proteomes" id="UP000030645"/>
    </source>
</evidence>
<keyword evidence="10" id="KW-0325">Glycoprotein</keyword>
<comment type="function">
    <text evidence="2">Removal of H(2)O(2), oxidation of toxic reductants, biosynthesis and degradation of lignin, suberization, auxin catabolism, response to environmental stresses such as wounding, pathogen attack and oxidative stress. These functions might be dependent on each isozyme/isoform in each plant tissue.</text>
</comment>
<feature type="disulfide bond" evidence="15">
    <location>
        <begin position="142"/>
        <end position="174"/>
    </location>
</feature>
<dbReference type="EC" id="1.11.1.7" evidence="3"/>
<keyword evidence="6 13" id="KW-0479">Metal-binding</keyword>
<feature type="site" description="Transition state stabilizer" evidence="14">
    <location>
        <position position="59"/>
    </location>
</feature>
<dbReference type="GO" id="GO:0140825">
    <property type="term" value="F:lactoperoxidase activity"/>
    <property type="evidence" value="ECO:0007669"/>
    <property type="project" value="UniProtKB-EC"/>
</dbReference>
<dbReference type="GO" id="GO:0020037">
    <property type="term" value="F:heme binding"/>
    <property type="evidence" value="ECO:0007669"/>
    <property type="project" value="InterPro"/>
</dbReference>
<comment type="cofactor">
    <cofactor evidence="13">
        <name>heme b</name>
        <dbReference type="ChEBI" id="CHEBI:60344"/>
    </cofactor>
    <text evidence="13">Binds 1 heme b (iron(II)-protoporphyrin IX) group per subunit.</text>
</comment>
<dbReference type="STRING" id="981085.W9S3G8"/>
<evidence type="ECO:0000256" key="9">
    <source>
        <dbReference type="ARBA" id="ARBA00023004"/>
    </source>
</evidence>
<dbReference type="PANTHER" id="PTHR31388:SF270">
    <property type="entry name" value="PEROXIDASE 22-RELATED"/>
    <property type="match status" value="1"/>
</dbReference>
<evidence type="ECO:0000256" key="17">
    <source>
        <dbReference type="SAM" id="SignalP"/>
    </source>
</evidence>
<dbReference type="InterPro" id="IPR002016">
    <property type="entry name" value="Haem_peroxidase"/>
</dbReference>
<feature type="binding site" evidence="13">
    <location>
        <position position="71"/>
    </location>
    <ligand>
        <name>Ca(2+)</name>
        <dbReference type="ChEBI" id="CHEBI:29108"/>
        <label>1</label>
    </ligand>
</feature>
<organism evidence="19 20">
    <name type="scientific">Morus notabilis</name>
    <dbReference type="NCBI Taxonomy" id="981085"/>
    <lineage>
        <taxon>Eukaryota</taxon>
        <taxon>Viridiplantae</taxon>
        <taxon>Streptophyta</taxon>
        <taxon>Embryophyta</taxon>
        <taxon>Tracheophyta</taxon>
        <taxon>Spermatophyta</taxon>
        <taxon>Magnoliopsida</taxon>
        <taxon>eudicotyledons</taxon>
        <taxon>Gunneridae</taxon>
        <taxon>Pentapetalae</taxon>
        <taxon>rosids</taxon>
        <taxon>fabids</taxon>
        <taxon>Rosales</taxon>
        <taxon>Moraceae</taxon>
        <taxon>Moreae</taxon>
        <taxon>Morus</taxon>
    </lineage>
</organism>
<name>W9S3G8_9ROSA</name>
<dbReference type="InterPro" id="IPR019794">
    <property type="entry name" value="Peroxidases_AS"/>
</dbReference>
<feature type="disulfide bond" evidence="15">
    <location>
        <begin position="65"/>
        <end position="70"/>
    </location>
</feature>
<dbReference type="Gene3D" id="1.10.520.10">
    <property type="match status" value="1"/>
</dbReference>
<dbReference type="SUPFAM" id="SSF48113">
    <property type="entry name" value="Heme-dependent peroxidases"/>
    <property type="match status" value="1"/>
</dbReference>
<evidence type="ECO:0000259" key="18">
    <source>
        <dbReference type="PROSITE" id="PS50873"/>
    </source>
</evidence>
<evidence type="ECO:0000256" key="16">
    <source>
        <dbReference type="RuleBase" id="RU004241"/>
    </source>
</evidence>
<evidence type="ECO:0000313" key="19">
    <source>
        <dbReference type="EMBL" id="EXC24762.1"/>
    </source>
</evidence>
<feature type="binding site" evidence="13">
    <location>
        <position position="136"/>
    </location>
    <ligand>
        <name>Ca(2+)</name>
        <dbReference type="ChEBI" id="CHEBI:29108"/>
        <label>2</label>
    </ligand>
</feature>
<proteinExistence type="inferred from homology"/>
<protein>
    <recommendedName>
        <fullName evidence="3">peroxidase</fullName>
        <ecNumber evidence="3">1.11.1.7</ecNumber>
    </recommendedName>
</protein>
<dbReference type="PANTHER" id="PTHR31388">
    <property type="entry name" value="PEROXIDASE 72-RELATED"/>
    <property type="match status" value="1"/>
</dbReference>
<dbReference type="AlphaFoldDB" id="W9S3G8"/>
<keyword evidence="4 19" id="KW-0575">Peroxidase</keyword>
<feature type="chain" id="PRO_5004930086" description="peroxidase" evidence="17">
    <location>
        <begin position="22"/>
        <end position="211"/>
    </location>
</feature>